<dbReference type="Proteomes" id="UP000276133">
    <property type="component" value="Unassembled WGS sequence"/>
</dbReference>
<gene>
    <name evidence="2" type="ORF">BpHYR1_040751</name>
</gene>
<dbReference type="EMBL" id="REGN01012269">
    <property type="protein sequence ID" value="RMZ96364.1"/>
    <property type="molecule type" value="Genomic_DNA"/>
</dbReference>
<reference evidence="2 3" key="1">
    <citation type="journal article" date="2018" name="Sci. Rep.">
        <title>Genomic signatures of local adaptation to the degree of environmental predictability in rotifers.</title>
        <authorList>
            <person name="Franch-Gras L."/>
            <person name="Hahn C."/>
            <person name="Garcia-Roger E.M."/>
            <person name="Carmona M.J."/>
            <person name="Serra M."/>
            <person name="Gomez A."/>
        </authorList>
    </citation>
    <scope>NUCLEOTIDE SEQUENCE [LARGE SCALE GENOMIC DNA]</scope>
    <source>
        <strain evidence="2">HYR1</strain>
    </source>
</reference>
<protein>
    <submittedName>
        <fullName evidence="2">Uncharacterized protein</fullName>
    </submittedName>
</protein>
<evidence type="ECO:0000256" key="1">
    <source>
        <dbReference type="SAM" id="MobiDB-lite"/>
    </source>
</evidence>
<feature type="region of interest" description="Disordered" evidence="1">
    <location>
        <begin position="1"/>
        <end position="25"/>
    </location>
</feature>
<comment type="caution">
    <text evidence="2">The sequence shown here is derived from an EMBL/GenBank/DDBJ whole genome shotgun (WGS) entry which is preliminary data.</text>
</comment>
<name>A0A3M7PCB8_BRAPC</name>
<accession>A0A3M7PCB8</accession>
<dbReference type="AlphaFoldDB" id="A0A3M7PCB8"/>
<proteinExistence type="predicted"/>
<keyword evidence="3" id="KW-1185">Reference proteome</keyword>
<organism evidence="2 3">
    <name type="scientific">Brachionus plicatilis</name>
    <name type="common">Marine rotifer</name>
    <name type="synonym">Brachionus muelleri</name>
    <dbReference type="NCBI Taxonomy" id="10195"/>
    <lineage>
        <taxon>Eukaryota</taxon>
        <taxon>Metazoa</taxon>
        <taxon>Spiralia</taxon>
        <taxon>Gnathifera</taxon>
        <taxon>Rotifera</taxon>
        <taxon>Eurotatoria</taxon>
        <taxon>Monogononta</taxon>
        <taxon>Pseudotrocha</taxon>
        <taxon>Ploima</taxon>
        <taxon>Brachionidae</taxon>
        <taxon>Brachionus</taxon>
    </lineage>
</organism>
<feature type="compositionally biased region" description="Polar residues" evidence="1">
    <location>
        <begin position="13"/>
        <end position="25"/>
    </location>
</feature>
<sequence length="68" mass="7737">MSLGMYKEPLASEHSQQKLAISLTNSDTATENQAFEMTSTSKKNLDFHLESIHEILMPKKKRKLGEEN</sequence>
<evidence type="ECO:0000313" key="3">
    <source>
        <dbReference type="Proteomes" id="UP000276133"/>
    </source>
</evidence>
<evidence type="ECO:0000313" key="2">
    <source>
        <dbReference type="EMBL" id="RMZ96364.1"/>
    </source>
</evidence>